<dbReference type="SFLD" id="SFLDG00358">
    <property type="entry name" value="Main_(cytGST)"/>
    <property type="match status" value="1"/>
</dbReference>
<proteinExistence type="predicted"/>
<dbReference type="PANTHER" id="PTHR44051:SF8">
    <property type="entry name" value="GLUTATHIONE S-TRANSFERASE GSTA"/>
    <property type="match status" value="1"/>
</dbReference>
<dbReference type="Pfam" id="PF13409">
    <property type="entry name" value="GST_N_2"/>
    <property type="match status" value="1"/>
</dbReference>
<dbReference type="Pfam" id="PF00043">
    <property type="entry name" value="GST_C"/>
    <property type="match status" value="1"/>
</dbReference>
<dbReference type="InterPro" id="IPR004045">
    <property type="entry name" value="Glutathione_S-Trfase_N"/>
</dbReference>
<dbReference type="PANTHER" id="PTHR44051">
    <property type="entry name" value="GLUTATHIONE S-TRANSFERASE-RELATED"/>
    <property type="match status" value="1"/>
</dbReference>
<sequence length="229" mass="25393">MLTLYDYLPSQNAWKVRQLLAHLQRPYRTRHISIFEGEGASADFRAISPTGTVPAIELEDGRCLAESNAILMFLAQGTPYLPDDGFARAKVWQWLCFEQERVESQIGALRHWTLTGKLPRRPQALVELKRGAGHNALGILEHELATRDFIAGDRYGIADIALFAYTSRADEAGFPLQAYPQVCAWLARVRSQPGFLAQTHPYSGDPHSVRELGDLISAPNPAPAAPEST</sequence>
<dbReference type="InterPro" id="IPR010987">
    <property type="entry name" value="Glutathione-S-Trfase_C-like"/>
</dbReference>
<protein>
    <submittedName>
        <fullName evidence="3">Glutathione S-transferase</fullName>
        <ecNumber evidence="3">2.5.1.18</ecNumber>
    </submittedName>
</protein>
<accession>A0ABU1VS58</accession>
<dbReference type="PROSITE" id="PS50405">
    <property type="entry name" value="GST_CTER"/>
    <property type="match status" value="1"/>
</dbReference>
<dbReference type="InterPro" id="IPR036249">
    <property type="entry name" value="Thioredoxin-like_sf"/>
</dbReference>
<gene>
    <name evidence="3" type="ORF">J2X04_002658</name>
</gene>
<dbReference type="Gene3D" id="3.40.30.10">
    <property type="entry name" value="Glutaredoxin"/>
    <property type="match status" value="1"/>
</dbReference>
<evidence type="ECO:0000313" key="3">
    <source>
        <dbReference type="EMBL" id="MDR7100277.1"/>
    </source>
</evidence>
<feature type="domain" description="GST C-terminal" evidence="2">
    <location>
        <begin position="84"/>
        <end position="212"/>
    </location>
</feature>
<dbReference type="RefSeq" id="WP_310054952.1">
    <property type="nucleotide sequence ID" value="NZ_JAVDVW010000002.1"/>
</dbReference>
<dbReference type="SUPFAM" id="SSF47616">
    <property type="entry name" value="GST C-terminal domain-like"/>
    <property type="match status" value="1"/>
</dbReference>
<feature type="domain" description="GST N-terminal" evidence="1">
    <location>
        <begin position="1"/>
        <end position="82"/>
    </location>
</feature>
<reference evidence="3 4" key="1">
    <citation type="submission" date="2023-07" db="EMBL/GenBank/DDBJ databases">
        <title>Sorghum-associated microbial communities from plants grown in Nebraska, USA.</title>
        <authorList>
            <person name="Schachtman D."/>
        </authorList>
    </citation>
    <scope>NUCLEOTIDE SEQUENCE [LARGE SCALE GENOMIC DNA]</scope>
    <source>
        <strain evidence="3 4">BE187</strain>
    </source>
</reference>
<keyword evidence="3" id="KW-0808">Transferase</keyword>
<dbReference type="InterPro" id="IPR040079">
    <property type="entry name" value="Glutathione_S-Trfase"/>
</dbReference>
<dbReference type="SUPFAM" id="SSF52833">
    <property type="entry name" value="Thioredoxin-like"/>
    <property type="match status" value="1"/>
</dbReference>
<dbReference type="InterPro" id="IPR004046">
    <property type="entry name" value="GST_C"/>
</dbReference>
<evidence type="ECO:0000313" key="4">
    <source>
        <dbReference type="Proteomes" id="UP001267878"/>
    </source>
</evidence>
<name>A0ABU1VS58_9GAMM</name>
<dbReference type="SFLD" id="SFLDS00019">
    <property type="entry name" value="Glutathione_Transferase_(cytos"/>
    <property type="match status" value="1"/>
</dbReference>
<evidence type="ECO:0000259" key="2">
    <source>
        <dbReference type="PROSITE" id="PS50405"/>
    </source>
</evidence>
<dbReference type="EC" id="2.5.1.18" evidence="3"/>
<dbReference type="GO" id="GO:0004364">
    <property type="term" value="F:glutathione transferase activity"/>
    <property type="evidence" value="ECO:0007669"/>
    <property type="project" value="UniProtKB-EC"/>
</dbReference>
<evidence type="ECO:0000259" key="1">
    <source>
        <dbReference type="PROSITE" id="PS50404"/>
    </source>
</evidence>
<keyword evidence="4" id="KW-1185">Reference proteome</keyword>
<organism evidence="3 4">
    <name type="scientific">Agrilutibacter niabensis</name>
    <dbReference type="NCBI Taxonomy" id="380628"/>
    <lineage>
        <taxon>Bacteria</taxon>
        <taxon>Pseudomonadati</taxon>
        <taxon>Pseudomonadota</taxon>
        <taxon>Gammaproteobacteria</taxon>
        <taxon>Lysobacterales</taxon>
        <taxon>Lysobacteraceae</taxon>
        <taxon>Agrilutibacter</taxon>
    </lineage>
</organism>
<dbReference type="EMBL" id="JAVDVW010000002">
    <property type="protein sequence ID" value="MDR7100277.1"/>
    <property type="molecule type" value="Genomic_DNA"/>
</dbReference>
<comment type="caution">
    <text evidence="3">The sequence shown here is derived from an EMBL/GenBank/DDBJ whole genome shotgun (WGS) entry which is preliminary data.</text>
</comment>
<dbReference type="Gene3D" id="1.20.1050.10">
    <property type="match status" value="1"/>
</dbReference>
<dbReference type="InterPro" id="IPR036282">
    <property type="entry name" value="Glutathione-S-Trfase_C_sf"/>
</dbReference>
<dbReference type="PROSITE" id="PS50404">
    <property type="entry name" value="GST_NTER"/>
    <property type="match status" value="1"/>
</dbReference>
<dbReference type="Proteomes" id="UP001267878">
    <property type="component" value="Unassembled WGS sequence"/>
</dbReference>